<accession>A0A0K9F530</accession>
<gene>
    <name evidence="2" type="ORF">ACZ11_19185</name>
</gene>
<keyword evidence="1" id="KW-1133">Transmembrane helix</keyword>
<feature type="transmembrane region" description="Helical" evidence="1">
    <location>
        <begin position="6"/>
        <end position="27"/>
    </location>
</feature>
<dbReference type="InterPro" id="IPR021324">
    <property type="entry name" value="DUF2929"/>
</dbReference>
<protein>
    <submittedName>
        <fullName evidence="2">DeoR family transcriptional regulator</fullName>
    </submittedName>
</protein>
<keyword evidence="1" id="KW-0472">Membrane</keyword>
<evidence type="ECO:0000313" key="3">
    <source>
        <dbReference type="Proteomes" id="UP000037326"/>
    </source>
</evidence>
<dbReference type="Proteomes" id="UP000037326">
    <property type="component" value="Unassembled WGS sequence"/>
</dbReference>
<evidence type="ECO:0000256" key="1">
    <source>
        <dbReference type="SAM" id="Phobius"/>
    </source>
</evidence>
<dbReference type="OrthoDB" id="2440739at2"/>
<dbReference type="GeneID" id="96600336"/>
<dbReference type="EMBL" id="LFXJ01000010">
    <property type="protein sequence ID" value="KMY29236.1"/>
    <property type="molecule type" value="Genomic_DNA"/>
</dbReference>
<organism evidence="2 3">
    <name type="scientific">Lysinibacillus xylanilyticus</name>
    <dbReference type="NCBI Taxonomy" id="582475"/>
    <lineage>
        <taxon>Bacteria</taxon>
        <taxon>Bacillati</taxon>
        <taxon>Bacillota</taxon>
        <taxon>Bacilli</taxon>
        <taxon>Bacillales</taxon>
        <taxon>Bacillaceae</taxon>
        <taxon>Lysinibacillus</taxon>
    </lineage>
</organism>
<dbReference type="AlphaFoldDB" id="A0A0K9F530"/>
<dbReference type="Pfam" id="PF11151">
    <property type="entry name" value="DUF2929"/>
    <property type="match status" value="1"/>
</dbReference>
<comment type="caution">
    <text evidence="2">The sequence shown here is derived from an EMBL/GenBank/DDBJ whole genome shotgun (WGS) entry which is preliminary data.</text>
</comment>
<dbReference type="RefSeq" id="WP_049668141.1">
    <property type="nucleotide sequence ID" value="NZ_JBIVOC010000030.1"/>
</dbReference>
<keyword evidence="1" id="KW-0812">Transmembrane</keyword>
<evidence type="ECO:0000313" key="2">
    <source>
        <dbReference type="EMBL" id="KMY29236.1"/>
    </source>
</evidence>
<sequence length="64" mass="7098">MQYIVTFIWSFLLVTMLNYVVSSVLGVDFDFQTAIVTSVVFTILVFIIGAVIPNESTPEAADNH</sequence>
<dbReference type="PATRIC" id="fig|582475.4.peg.2901"/>
<proteinExistence type="predicted"/>
<feature type="transmembrane region" description="Helical" evidence="1">
    <location>
        <begin position="34"/>
        <end position="52"/>
    </location>
</feature>
<reference evidence="3" key="1">
    <citation type="submission" date="2015-07" db="EMBL/GenBank/DDBJ databases">
        <authorList>
            <consortium name="Consortium for Microbial Forensics and Genomics (microFORGE)"/>
            <person name="Knight B.M."/>
            <person name="Roberts D.P."/>
            <person name="Lin D."/>
            <person name="Hari K."/>
            <person name="Fletcher J."/>
            <person name="Melcher U."/>
            <person name="Blagden T."/>
            <person name="Winegar R.A."/>
        </authorList>
    </citation>
    <scope>NUCLEOTIDE SEQUENCE [LARGE SCALE GENOMIC DNA]</scope>
    <source>
        <strain evidence="3">DSM 23493</strain>
    </source>
</reference>
<name>A0A0K9F530_9BACI</name>